<organism evidence="9 10">
    <name type="scientific">Mobiluncus curtisii</name>
    <dbReference type="NCBI Taxonomy" id="2051"/>
    <lineage>
        <taxon>Bacteria</taxon>
        <taxon>Bacillati</taxon>
        <taxon>Actinomycetota</taxon>
        <taxon>Actinomycetes</taxon>
        <taxon>Actinomycetales</taxon>
        <taxon>Actinomycetaceae</taxon>
        <taxon>Mobiluncus</taxon>
    </lineage>
</organism>
<dbReference type="Gene3D" id="3.40.50.150">
    <property type="entry name" value="Vaccinia Virus protein VP39"/>
    <property type="match status" value="1"/>
</dbReference>
<dbReference type="Proteomes" id="UP000553981">
    <property type="component" value="Unassembled WGS sequence"/>
</dbReference>
<feature type="domain" description="Methyltransferase small" evidence="6">
    <location>
        <begin position="118"/>
        <end position="215"/>
    </location>
</feature>
<dbReference type="RefSeq" id="WP_013189127.1">
    <property type="nucleotide sequence ID" value="NZ_CAMYEK010000008.1"/>
</dbReference>
<name>A0A2X2YMY1_9ACTO</name>
<dbReference type="OMA" id="DFDARYW"/>
<protein>
    <recommendedName>
        <fullName evidence="1">peptide chain release factor N(5)-glutamine methyltransferase</fullName>
        <ecNumber evidence="1">2.1.1.297</ecNumber>
    </recommendedName>
</protein>
<evidence type="ECO:0000313" key="8">
    <source>
        <dbReference type="EMBL" id="NMW87038.1"/>
    </source>
</evidence>
<dbReference type="EMBL" id="JABCUI010000002">
    <property type="protein sequence ID" value="NMW87038.1"/>
    <property type="molecule type" value="Genomic_DNA"/>
</dbReference>
<dbReference type="InterPro" id="IPR050320">
    <property type="entry name" value="N5-glutamine_MTase"/>
</dbReference>
<dbReference type="InterPro" id="IPR029063">
    <property type="entry name" value="SAM-dependent_MTases_sf"/>
</dbReference>
<gene>
    <name evidence="9" type="primary">prmC</name>
    <name evidence="8" type="ORF">HHJ67_04640</name>
    <name evidence="9" type="ORF">NCTC11820_01505</name>
</gene>
<dbReference type="NCBIfam" id="TIGR00536">
    <property type="entry name" value="hemK_fam"/>
    <property type="match status" value="1"/>
</dbReference>
<reference evidence="9 10" key="1">
    <citation type="submission" date="2018-06" db="EMBL/GenBank/DDBJ databases">
        <authorList>
            <consortium name="Pathogen Informatics"/>
            <person name="Doyle S."/>
        </authorList>
    </citation>
    <scope>NUCLEOTIDE SEQUENCE [LARGE SCALE GENOMIC DNA]</scope>
    <source>
        <strain evidence="9 10">NCTC11820</strain>
    </source>
</reference>
<dbReference type="InterPro" id="IPR004556">
    <property type="entry name" value="HemK-like"/>
</dbReference>
<dbReference type="InterPro" id="IPR002052">
    <property type="entry name" value="DNA_methylase_N6_adenine_CS"/>
</dbReference>
<dbReference type="GO" id="GO:0032259">
    <property type="term" value="P:methylation"/>
    <property type="evidence" value="ECO:0007669"/>
    <property type="project" value="UniProtKB-KW"/>
</dbReference>
<dbReference type="AlphaFoldDB" id="A0A2X2YMY1"/>
<evidence type="ECO:0000256" key="3">
    <source>
        <dbReference type="ARBA" id="ARBA00022679"/>
    </source>
</evidence>
<dbReference type="Proteomes" id="UP000250245">
    <property type="component" value="Unassembled WGS sequence"/>
</dbReference>
<dbReference type="GO" id="GO:0003676">
    <property type="term" value="F:nucleic acid binding"/>
    <property type="evidence" value="ECO:0007669"/>
    <property type="project" value="InterPro"/>
</dbReference>
<evidence type="ECO:0000313" key="9">
    <source>
        <dbReference type="EMBL" id="SQB65434.1"/>
    </source>
</evidence>
<evidence type="ECO:0000259" key="7">
    <source>
        <dbReference type="Pfam" id="PF17827"/>
    </source>
</evidence>
<evidence type="ECO:0000313" key="10">
    <source>
        <dbReference type="Proteomes" id="UP000250245"/>
    </source>
</evidence>
<dbReference type="InterPro" id="IPR007848">
    <property type="entry name" value="Small_mtfrase_dom"/>
</dbReference>
<feature type="domain" description="Release factor glutamine methyltransferase N-terminal" evidence="7">
    <location>
        <begin position="12"/>
        <end position="76"/>
    </location>
</feature>
<dbReference type="PROSITE" id="PS00092">
    <property type="entry name" value="N6_MTASE"/>
    <property type="match status" value="1"/>
</dbReference>
<dbReference type="Pfam" id="PF17827">
    <property type="entry name" value="PrmC_N"/>
    <property type="match status" value="1"/>
</dbReference>
<proteinExistence type="predicted"/>
<comment type="catalytic activity">
    <reaction evidence="5">
        <text>L-glutaminyl-[peptide chain release factor] + S-adenosyl-L-methionine = N(5)-methyl-L-glutaminyl-[peptide chain release factor] + S-adenosyl-L-homocysteine + H(+)</text>
        <dbReference type="Rhea" id="RHEA:42896"/>
        <dbReference type="Rhea" id="RHEA-COMP:10271"/>
        <dbReference type="Rhea" id="RHEA-COMP:10272"/>
        <dbReference type="ChEBI" id="CHEBI:15378"/>
        <dbReference type="ChEBI" id="CHEBI:30011"/>
        <dbReference type="ChEBI" id="CHEBI:57856"/>
        <dbReference type="ChEBI" id="CHEBI:59789"/>
        <dbReference type="ChEBI" id="CHEBI:61891"/>
        <dbReference type="EC" id="2.1.1.297"/>
    </reaction>
</comment>
<dbReference type="GO" id="GO:0102559">
    <property type="term" value="F:peptide chain release factor N(5)-glutamine methyltransferase activity"/>
    <property type="evidence" value="ECO:0007669"/>
    <property type="project" value="UniProtKB-EC"/>
</dbReference>
<dbReference type="InterPro" id="IPR040758">
    <property type="entry name" value="PrmC_N"/>
</dbReference>
<evidence type="ECO:0000256" key="1">
    <source>
        <dbReference type="ARBA" id="ARBA00012771"/>
    </source>
</evidence>
<dbReference type="EC" id="2.1.1.297" evidence="1"/>
<evidence type="ECO:0000256" key="2">
    <source>
        <dbReference type="ARBA" id="ARBA00022603"/>
    </source>
</evidence>
<dbReference type="EMBL" id="UASJ01000001">
    <property type="protein sequence ID" value="SQB65434.1"/>
    <property type="molecule type" value="Genomic_DNA"/>
</dbReference>
<evidence type="ECO:0000256" key="4">
    <source>
        <dbReference type="ARBA" id="ARBA00022691"/>
    </source>
</evidence>
<reference evidence="8 11" key="2">
    <citation type="submission" date="2020-04" db="EMBL/GenBank/DDBJ databases">
        <title>Antimicrobial susceptibility and clonality of vaginal-derived multi-drug resistant Mobiluncus isolates in China.</title>
        <authorList>
            <person name="Zhang X."/>
        </authorList>
    </citation>
    <scope>NUCLEOTIDE SEQUENCE [LARGE SCALE GENOMIC DNA]</scope>
    <source>
        <strain evidence="8 11">19</strain>
    </source>
</reference>
<evidence type="ECO:0000313" key="11">
    <source>
        <dbReference type="Proteomes" id="UP000553981"/>
    </source>
</evidence>
<keyword evidence="3 9" id="KW-0808">Transferase</keyword>
<evidence type="ECO:0000259" key="6">
    <source>
        <dbReference type="Pfam" id="PF05175"/>
    </source>
</evidence>
<dbReference type="Gene3D" id="1.10.8.10">
    <property type="entry name" value="DNA helicase RuvA subunit, C-terminal domain"/>
    <property type="match status" value="1"/>
</dbReference>
<keyword evidence="4" id="KW-0949">S-adenosyl-L-methionine</keyword>
<dbReference type="SUPFAM" id="SSF53335">
    <property type="entry name" value="S-adenosyl-L-methionine-dependent methyltransferases"/>
    <property type="match status" value="1"/>
</dbReference>
<dbReference type="PANTHER" id="PTHR18895">
    <property type="entry name" value="HEMK METHYLTRANSFERASE"/>
    <property type="match status" value="1"/>
</dbReference>
<keyword evidence="2 9" id="KW-0489">Methyltransferase</keyword>
<evidence type="ECO:0000256" key="5">
    <source>
        <dbReference type="ARBA" id="ARBA00048391"/>
    </source>
</evidence>
<accession>A0A2X2YMY1</accession>
<dbReference type="Pfam" id="PF05175">
    <property type="entry name" value="MTS"/>
    <property type="match status" value="1"/>
</dbReference>
<dbReference type="GeneID" id="55565220"/>
<sequence length="290" mass="30696">MQIPQQAAARSALNDAAFVLSEAGINNAPGEARLLLEHVLGHRPGYGERLDGATWQRFFELVGQRATRVPLQHVMGVMYFRHLTLHARPGVFVVRPETEWVAQGAIDAAADWVRQGVAPRVLDLGCGSGALGLSIASEVPQSVLTCVDVSEAAVELTAENARFTGVAARVLLADATDPQTLRNALVRAEIPPQFHVIATNPPYVVDPVTQPEAAQDPQLALYGGGTDGLERPRAFLAAAAAVALPGATIVMEHAESQGEALVKAAEALGLRGAQTRCDLAGRPRFLQAMA</sequence>
<dbReference type="CDD" id="cd02440">
    <property type="entry name" value="AdoMet_MTases"/>
    <property type="match status" value="1"/>
</dbReference>
<dbReference type="PANTHER" id="PTHR18895:SF74">
    <property type="entry name" value="MTRF1L RELEASE FACTOR GLUTAMINE METHYLTRANSFERASE"/>
    <property type="match status" value="1"/>
</dbReference>